<gene>
    <name evidence="5" type="ORF">CCAP1982_LOCUS3104</name>
</gene>
<dbReference type="OrthoDB" id="10263265at2759"/>
<dbReference type="InterPro" id="IPR044037">
    <property type="entry name" value="FANCL_d3"/>
</dbReference>
<dbReference type="Gene3D" id="3.30.40.10">
    <property type="entry name" value="Zinc/RING finger domain, C3HC4 (zinc finger)"/>
    <property type="match status" value="1"/>
</dbReference>
<organism evidence="5 6">
    <name type="scientific">Ceratitis capitata</name>
    <name type="common">Mediterranean fruit fly</name>
    <name type="synonym">Tephritis capitata</name>
    <dbReference type="NCBI Taxonomy" id="7213"/>
    <lineage>
        <taxon>Eukaryota</taxon>
        <taxon>Metazoa</taxon>
        <taxon>Ecdysozoa</taxon>
        <taxon>Arthropoda</taxon>
        <taxon>Hexapoda</taxon>
        <taxon>Insecta</taxon>
        <taxon>Pterygota</taxon>
        <taxon>Neoptera</taxon>
        <taxon>Endopterygota</taxon>
        <taxon>Diptera</taxon>
        <taxon>Brachycera</taxon>
        <taxon>Muscomorpha</taxon>
        <taxon>Tephritoidea</taxon>
        <taxon>Tephritidae</taxon>
        <taxon>Ceratitis</taxon>
        <taxon>Ceratitis</taxon>
    </lineage>
</organism>
<evidence type="ECO:0000313" key="6">
    <source>
        <dbReference type="Proteomes" id="UP000606786"/>
    </source>
</evidence>
<dbReference type="Pfam" id="PF18891">
    <property type="entry name" value="FANCL_d3"/>
    <property type="match status" value="1"/>
</dbReference>
<dbReference type="GO" id="GO:0008270">
    <property type="term" value="F:zinc ion binding"/>
    <property type="evidence" value="ECO:0007669"/>
    <property type="project" value="UniProtKB-KW"/>
</dbReference>
<dbReference type="PROSITE" id="PS50089">
    <property type="entry name" value="ZF_RING_2"/>
    <property type="match status" value="1"/>
</dbReference>
<dbReference type="EMBL" id="CAJHJT010000001">
    <property type="protein sequence ID" value="CAD6994349.1"/>
    <property type="molecule type" value="Genomic_DNA"/>
</dbReference>
<dbReference type="GO" id="GO:0036297">
    <property type="term" value="P:interstrand cross-link repair"/>
    <property type="evidence" value="ECO:0007669"/>
    <property type="project" value="InterPro"/>
</dbReference>
<dbReference type="CDD" id="cd23786">
    <property type="entry name" value="ELF_FANCL"/>
    <property type="match status" value="1"/>
</dbReference>
<accession>A0A811U668</accession>
<dbReference type="Gene3D" id="3.30.457.30">
    <property type="match status" value="1"/>
</dbReference>
<dbReference type="CDD" id="cd22891">
    <property type="entry name" value="DRWD-N_DmFANCL"/>
    <property type="match status" value="1"/>
</dbReference>
<keyword evidence="2" id="KW-0862">Zinc</keyword>
<evidence type="ECO:0000313" key="5">
    <source>
        <dbReference type="EMBL" id="CAD6994349.1"/>
    </source>
</evidence>
<dbReference type="InterPro" id="IPR001841">
    <property type="entry name" value="Znf_RING"/>
</dbReference>
<dbReference type="InterPro" id="IPR013083">
    <property type="entry name" value="Znf_RING/FYVE/PHD"/>
</dbReference>
<keyword evidence="1 3" id="KW-0479">Metal-binding</keyword>
<dbReference type="GO" id="GO:0043240">
    <property type="term" value="C:Fanconi anaemia nuclear complex"/>
    <property type="evidence" value="ECO:0007669"/>
    <property type="project" value="InterPro"/>
</dbReference>
<dbReference type="InterPro" id="IPR043003">
    <property type="entry name" value="FANCL_d3_sf"/>
</dbReference>
<proteinExistence type="predicted"/>
<dbReference type="SUPFAM" id="SSF57850">
    <property type="entry name" value="RING/U-box"/>
    <property type="match status" value="1"/>
</dbReference>
<comment type="caution">
    <text evidence="5">The sequence shown here is derived from an EMBL/GenBank/DDBJ whole genome shotgun (WGS) entry which is preliminary data.</text>
</comment>
<dbReference type="PANTHER" id="PTHR13206:SF0">
    <property type="entry name" value="E3 UBIQUITIN-PROTEIN LIGASE FANCL"/>
    <property type="match status" value="1"/>
</dbReference>
<name>A0A811U668_CERCA</name>
<dbReference type="InterPro" id="IPR019162">
    <property type="entry name" value="FancL_WD-rpt_cont_dom"/>
</dbReference>
<dbReference type="InterPro" id="IPR026850">
    <property type="entry name" value="FANCL_C"/>
</dbReference>
<dbReference type="PANTHER" id="PTHR13206">
    <property type="entry name" value="UBIQUITIN LIGASE PROTEIN PHF9 FANCONI ANEMIA GROUP L PROTEIN"/>
    <property type="match status" value="1"/>
</dbReference>
<reference evidence="5" key="1">
    <citation type="submission" date="2020-11" db="EMBL/GenBank/DDBJ databases">
        <authorList>
            <person name="Whitehead M."/>
        </authorList>
    </citation>
    <scope>NUCLEOTIDE SEQUENCE</scope>
    <source>
        <strain evidence="5">EGII</strain>
    </source>
</reference>
<dbReference type="Gene3D" id="3.10.110.20">
    <property type="entry name" value="RWD domain-like"/>
    <property type="match status" value="1"/>
</dbReference>
<dbReference type="AlphaFoldDB" id="A0A811U668"/>
<evidence type="ECO:0000256" key="3">
    <source>
        <dbReference type="PROSITE-ProRule" id="PRU00175"/>
    </source>
</evidence>
<evidence type="ECO:0000256" key="2">
    <source>
        <dbReference type="ARBA" id="ARBA00022833"/>
    </source>
</evidence>
<dbReference type="GO" id="GO:0006513">
    <property type="term" value="P:protein monoubiquitination"/>
    <property type="evidence" value="ECO:0007669"/>
    <property type="project" value="TreeGrafter"/>
</dbReference>
<keyword evidence="6" id="KW-1185">Reference proteome</keyword>
<dbReference type="InterPro" id="IPR043898">
    <property type="entry name" value="FANCL_d2"/>
</dbReference>
<dbReference type="Proteomes" id="UP000606786">
    <property type="component" value="Unassembled WGS sequence"/>
</dbReference>
<keyword evidence="1 3" id="KW-0863">Zinc-finger</keyword>
<dbReference type="GO" id="GO:0061630">
    <property type="term" value="F:ubiquitin protein ligase activity"/>
    <property type="evidence" value="ECO:0007669"/>
    <property type="project" value="TreeGrafter"/>
</dbReference>
<sequence length="394" mass="45756">MDLSNIENWDTFLLRYPGIILSGSRARGTVKIKNKWYRLRLNCPYFPHLKDFSLEIQQPQKNTLAKISNNDLQTHWTVYDVMENLPILYNDCGFAFSSKEEKPVTTNIYQAIADLYAPERYLLELDDLCTRLRFSKFEENEQHYLQIELPSLKISDHSLPSCFAWEEQLQKYDNISAIVQQFQKYIQDLQPFYENFADIDELCYVVQPRPPVSTKCNWRIFVLRERVYLKLVIADPFASIASMSIQIIGPTQAVEELRRTLSEGLSTWDAELDIHKNLLRIFNLCYFPMPPGSGWLGGEADNASTGPQFCNICYSYQLDEGQIPIVSCDNIKCTMIYHAACLKEWFNTLSDGKDFLSVSFGACPFCKTVSFKRNLIYLFVKYPDARFLKIIINI</sequence>
<feature type="domain" description="RING-type" evidence="4">
    <location>
        <begin position="310"/>
        <end position="367"/>
    </location>
</feature>
<protein>
    <submittedName>
        <fullName evidence="5">(Mediterranean fruit fly) hypothetical protein</fullName>
    </submittedName>
</protein>
<dbReference type="InterPro" id="IPR026848">
    <property type="entry name" value="Fancl"/>
</dbReference>
<dbReference type="Pfam" id="PF09765">
    <property type="entry name" value="FANCL_d1"/>
    <property type="match status" value="1"/>
</dbReference>
<dbReference type="Pfam" id="PF18890">
    <property type="entry name" value="FANCL_d2"/>
    <property type="match status" value="1"/>
</dbReference>
<dbReference type="Gene3D" id="3.30.457.40">
    <property type="match status" value="1"/>
</dbReference>
<dbReference type="SMART" id="SM01197">
    <property type="entry name" value="FANCL_C"/>
    <property type="match status" value="1"/>
</dbReference>
<dbReference type="Pfam" id="PF11793">
    <property type="entry name" value="FANCL_C"/>
    <property type="match status" value="1"/>
</dbReference>
<evidence type="ECO:0000256" key="1">
    <source>
        <dbReference type="ARBA" id="ARBA00022771"/>
    </source>
</evidence>
<evidence type="ECO:0000259" key="4">
    <source>
        <dbReference type="PROSITE" id="PS50089"/>
    </source>
</evidence>